<dbReference type="AlphaFoldDB" id="B8DLG5"/>
<accession>B8DLG5</accession>
<feature type="signal peptide" evidence="1">
    <location>
        <begin position="1"/>
        <end position="19"/>
    </location>
</feature>
<sequence>MPRAWLLLIASIALGSGCAARPVPVVPPAPVVVGAKPCAAPPRPVLPPVDRAMPFDAPANVDALLRRDDIHRSYAEALEAALACYKRQIPEGR</sequence>
<feature type="chain" id="PRO_5002870599" description="Lipoprotein" evidence="1">
    <location>
        <begin position="20"/>
        <end position="93"/>
    </location>
</feature>
<gene>
    <name evidence="2" type="ordered locus">DvMF_1278</name>
</gene>
<dbReference type="STRING" id="883.DvMF_1278"/>
<dbReference type="HOGENOM" id="CLU_172416_0_0_7"/>
<evidence type="ECO:0000313" key="2">
    <source>
        <dbReference type="EMBL" id="ACL08227.1"/>
    </source>
</evidence>
<organism evidence="2">
    <name type="scientific">Nitratidesulfovibrio vulgaris (strain DSM 19637 / Miyazaki F)</name>
    <name type="common">Desulfovibrio vulgaris</name>
    <dbReference type="NCBI Taxonomy" id="883"/>
    <lineage>
        <taxon>Bacteria</taxon>
        <taxon>Pseudomonadati</taxon>
        <taxon>Thermodesulfobacteriota</taxon>
        <taxon>Desulfovibrionia</taxon>
        <taxon>Desulfovibrionales</taxon>
        <taxon>Desulfovibrionaceae</taxon>
        <taxon>Nitratidesulfovibrio</taxon>
    </lineage>
</organism>
<evidence type="ECO:0008006" key="3">
    <source>
        <dbReference type="Google" id="ProtNLM"/>
    </source>
</evidence>
<name>B8DLG5_NITV9</name>
<reference evidence="2" key="1">
    <citation type="submission" date="2008-10" db="EMBL/GenBank/DDBJ databases">
        <title>Complete sequence of Desulfovibrio vulgaris str. 'Miyazaki F'.</title>
        <authorList>
            <person name="Lucas S."/>
            <person name="Copeland A."/>
            <person name="Lapidus A."/>
            <person name="Glavina del Rio T."/>
            <person name="Dalin E."/>
            <person name="Tice H."/>
            <person name="Bruce D."/>
            <person name="Goodwin L."/>
            <person name="Pitluck S."/>
            <person name="Sims D."/>
            <person name="Brettin T."/>
            <person name="Detter J.C."/>
            <person name="Han C."/>
            <person name="Larimer F."/>
            <person name="Land M."/>
            <person name="Hauser L."/>
            <person name="Kyrpides N."/>
            <person name="Mikhailova N."/>
            <person name="Hazen T.C."/>
            <person name="Richardson P."/>
        </authorList>
    </citation>
    <scope>NUCLEOTIDE SEQUENCE</scope>
    <source>
        <strain evidence="2">Miyazaki F</strain>
    </source>
</reference>
<keyword evidence="1" id="KW-0732">Signal</keyword>
<dbReference type="KEGG" id="dvm:DvMF_1278"/>
<proteinExistence type="predicted"/>
<dbReference type="EMBL" id="CP001197">
    <property type="protein sequence ID" value="ACL08227.1"/>
    <property type="molecule type" value="Genomic_DNA"/>
</dbReference>
<evidence type="ECO:0000256" key="1">
    <source>
        <dbReference type="SAM" id="SignalP"/>
    </source>
</evidence>
<dbReference type="eggNOG" id="ENOG50318DH">
    <property type="taxonomic scope" value="Bacteria"/>
</dbReference>
<dbReference type="PROSITE" id="PS51257">
    <property type="entry name" value="PROKAR_LIPOPROTEIN"/>
    <property type="match status" value="1"/>
</dbReference>
<protein>
    <recommendedName>
        <fullName evidence="3">Lipoprotein</fullName>
    </recommendedName>
</protein>